<keyword evidence="7 12" id="KW-0863">Zinc-finger</keyword>
<dbReference type="GO" id="GO:0000428">
    <property type="term" value="C:DNA-directed RNA polymerase complex"/>
    <property type="evidence" value="ECO:0007669"/>
    <property type="project" value="UniProtKB-KW"/>
</dbReference>
<dbReference type="EC" id="2.7.7.101" evidence="12"/>
<evidence type="ECO:0000256" key="15">
    <source>
        <dbReference type="SAM" id="MobiDB-lite"/>
    </source>
</evidence>
<dbReference type="GO" id="GO:0005737">
    <property type="term" value="C:cytoplasm"/>
    <property type="evidence" value="ECO:0007669"/>
    <property type="project" value="TreeGrafter"/>
</dbReference>
<dbReference type="GO" id="GO:0003677">
    <property type="term" value="F:DNA binding"/>
    <property type="evidence" value="ECO:0007669"/>
    <property type="project" value="UniProtKB-KW"/>
</dbReference>
<dbReference type="InterPro" id="IPR019475">
    <property type="entry name" value="DNA_primase_DnaB-bd"/>
</dbReference>
<dbReference type="GO" id="GO:0003899">
    <property type="term" value="F:DNA-directed RNA polymerase activity"/>
    <property type="evidence" value="ECO:0007669"/>
    <property type="project" value="UniProtKB-UniRule"/>
</dbReference>
<dbReference type="PROSITE" id="PS50880">
    <property type="entry name" value="TOPRIM"/>
    <property type="match status" value="1"/>
</dbReference>
<dbReference type="InterPro" id="IPR006295">
    <property type="entry name" value="DNA_primase_DnaG"/>
</dbReference>
<dbReference type="HAMAP" id="MF_00974">
    <property type="entry name" value="DNA_primase_DnaG"/>
    <property type="match status" value="1"/>
</dbReference>
<reference evidence="17 18" key="1">
    <citation type="submission" date="2017-06" db="EMBL/GenBank/DDBJ databases">
        <title>Genome sequence of Lactobacillus plantarum subsp. plantarum strain SRCM101258.</title>
        <authorList>
            <person name="Cho S.H."/>
        </authorList>
    </citation>
    <scope>NUCLEOTIDE SEQUENCE [LARGE SCALE GENOMIC DNA]</scope>
    <source>
        <strain evidence="17 18">SRCM101258</strain>
    </source>
</reference>
<evidence type="ECO:0000256" key="6">
    <source>
        <dbReference type="ARBA" id="ARBA00022723"/>
    </source>
</evidence>
<dbReference type="GO" id="GO:0006269">
    <property type="term" value="P:DNA replication, synthesis of primer"/>
    <property type="evidence" value="ECO:0007669"/>
    <property type="project" value="UniProtKB-UniRule"/>
</dbReference>
<dbReference type="Pfam" id="PF08275">
    <property type="entry name" value="DNAG_N"/>
    <property type="match status" value="1"/>
</dbReference>
<dbReference type="InterPro" id="IPR016136">
    <property type="entry name" value="DNA_helicase_N/primase_C"/>
</dbReference>
<evidence type="ECO:0000256" key="7">
    <source>
        <dbReference type="ARBA" id="ARBA00022771"/>
    </source>
</evidence>
<evidence type="ECO:0000313" key="17">
    <source>
        <dbReference type="EMBL" id="POD85821.1"/>
    </source>
</evidence>
<evidence type="ECO:0000256" key="11">
    <source>
        <dbReference type="ARBA" id="ARBA00023163"/>
    </source>
</evidence>
<dbReference type="Gene3D" id="3.40.1360.10">
    <property type="match status" value="1"/>
</dbReference>
<dbReference type="AlphaFoldDB" id="A0A2S3U6K5"/>
<protein>
    <recommendedName>
        <fullName evidence="12 13">DNA primase</fullName>
        <ecNumber evidence="12">2.7.7.101</ecNumber>
    </recommendedName>
</protein>
<dbReference type="Pfam" id="PF10410">
    <property type="entry name" value="DnaB_bind"/>
    <property type="match status" value="1"/>
</dbReference>
<dbReference type="FunFam" id="3.90.580.10:FF:000001">
    <property type="entry name" value="DNA primase"/>
    <property type="match status" value="1"/>
</dbReference>
<evidence type="ECO:0000256" key="8">
    <source>
        <dbReference type="ARBA" id="ARBA00022833"/>
    </source>
</evidence>
<comment type="caution">
    <text evidence="17">The sequence shown here is derived from an EMBL/GenBank/DDBJ whole genome shotgun (WGS) entry which is preliminary data.</text>
</comment>
<keyword evidence="4 12" id="KW-0548">Nucleotidyltransferase</keyword>
<dbReference type="Gene3D" id="1.10.860.10">
    <property type="entry name" value="DNAb Helicase, Chain A"/>
    <property type="match status" value="1"/>
</dbReference>
<proteinExistence type="inferred from homology"/>
<keyword evidence="8 12" id="KW-0862">Zinc</keyword>
<dbReference type="InterPro" id="IPR006171">
    <property type="entry name" value="TOPRIM_dom"/>
</dbReference>
<evidence type="ECO:0000256" key="2">
    <source>
        <dbReference type="ARBA" id="ARBA00022515"/>
    </source>
</evidence>
<feature type="compositionally biased region" description="Pro residues" evidence="15">
    <location>
        <begin position="455"/>
        <end position="468"/>
    </location>
</feature>
<comment type="similarity">
    <text evidence="12 13">Belongs to the DnaG primase family.</text>
</comment>
<dbReference type="GO" id="GO:0008270">
    <property type="term" value="F:zinc ion binding"/>
    <property type="evidence" value="ECO:0007669"/>
    <property type="project" value="UniProtKB-UniRule"/>
</dbReference>
<evidence type="ECO:0000256" key="12">
    <source>
        <dbReference type="HAMAP-Rule" id="MF_00974"/>
    </source>
</evidence>
<evidence type="ECO:0000256" key="4">
    <source>
        <dbReference type="ARBA" id="ARBA00022695"/>
    </source>
</evidence>
<keyword evidence="9" id="KW-0460">Magnesium</keyword>
<keyword evidence="6 12" id="KW-0479">Metal-binding</keyword>
<dbReference type="Gene3D" id="3.90.580.10">
    <property type="entry name" value="Zinc finger, CHC2-type domain"/>
    <property type="match status" value="1"/>
</dbReference>
<comment type="function">
    <text evidence="12 13">RNA polymerase that catalyzes the synthesis of short RNA molecules used as primers for DNA polymerase during DNA replication.</text>
</comment>
<keyword evidence="2 12" id="KW-0639">Primosome</keyword>
<comment type="domain">
    <text evidence="12">Contains an N-terminal zinc-binding domain, a central core domain that contains the primase activity, and a C-terminal DnaB-binding domain.</text>
</comment>
<dbReference type="InterPro" id="IPR037068">
    <property type="entry name" value="DNA_primase_core_N_sf"/>
</dbReference>
<dbReference type="Pfam" id="PF13155">
    <property type="entry name" value="Toprim_2"/>
    <property type="match status" value="1"/>
</dbReference>
<dbReference type="Gene3D" id="3.90.980.10">
    <property type="entry name" value="DNA primase, catalytic core, N-terminal domain"/>
    <property type="match status" value="1"/>
</dbReference>
<keyword evidence="3 12" id="KW-0808">Transferase</keyword>
<dbReference type="Proteomes" id="UP000236990">
    <property type="component" value="Unassembled WGS sequence"/>
</dbReference>
<evidence type="ECO:0000256" key="10">
    <source>
        <dbReference type="ARBA" id="ARBA00023125"/>
    </source>
</evidence>
<sequence length="626" mass="70508">MANRIPEEKVEQVRSAVNIADFIGKYVQLKKAGKNLFGLCPFHEERTPSFSVNEQKQIFHCFSCGRGGNVFSFIMDLENLSFPEAVVKVADFGHIDLPASYTAQSQPAAPKDQQQADLLKLYADSAKMYQHILVNTELGEPALKYLHERGLDDETIKTFGIGYAPANQLLLDFFKEHQTDYQLLRQSGLFIENQAGDLRDRFVDRVLFPIKDASGRVIAFSGRILKKSPNEPKYLNSPETKLFNKRSVLFNFDLARGPIRQQKSVVLFEGFMDVIAAYRSGIQNGVASMGTSLTDEQIYMLERVTDTLYVCYDSDMPGQKATDRALKLLGGNSRLNLGVIQMPDGMDPDEYLRAQGQEKFVQVFEDGKQTPTAFEMQYLKHDLNLQNTPDQLTYLQAVLQQLAQLSSSVEQDLYLNQLVAEFDLDKDDLKQQLRSLVGQQAVRRGGGHSDETQVAPPPAPAPLGPPPATVDGSTNSGPLSRVEKAERLLLYRLLNDHDVWLRVMAIAGFHFVHDSYQQILVYAEAYFKTHNQFDLGNFTDFMTDSDLQPVVTSLEFMDVANESSKEEIADLVNVIMNQQPLVEQINSKKAELMAAKQIGNRDLVQQLTLALIDLYRQQQQVQRADN</sequence>
<dbReference type="GO" id="GO:1990077">
    <property type="term" value="C:primosome complex"/>
    <property type="evidence" value="ECO:0007669"/>
    <property type="project" value="UniProtKB-KW"/>
</dbReference>
<gene>
    <name evidence="12 17" type="primary">dnaG</name>
    <name evidence="17" type="ORF">S101258_01314</name>
</gene>
<keyword evidence="11 12" id="KW-0804">Transcription</keyword>
<dbReference type="PIRSF" id="PIRSF002811">
    <property type="entry name" value="DnaG"/>
    <property type="match status" value="1"/>
</dbReference>
<dbReference type="InterPro" id="IPR002694">
    <property type="entry name" value="Znf_CHC2"/>
</dbReference>
<evidence type="ECO:0000259" key="16">
    <source>
        <dbReference type="PROSITE" id="PS50880"/>
    </source>
</evidence>
<dbReference type="InterPro" id="IPR030846">
    <property type="entry name" value="DnaG_bac"/>
</dbReference>
<dbReference type="Pfam" id="PF01807">
    <property type="entry name" value="Zn_ribbon_DnaG"/>
    <property type="match status" value="1"/>
</dbReference>
<dbReference type="SUPFAM" id="SSF57783">
    <property type="entry name" value="Zinc beta-ribbon"/>
    <property type="match status" value="1"/>
</dbReference>
<comment type="catalytic activity">
    <reaction evidence="12">
        <text>ssDNA + n NTP = ssDNA/pppN(pN)n-1 hybrid + (n-1) diphosphate.</text>
        <dbReference type="EC" id="2.7.7.101"/>
    </reaction>
</comment>
<dbReference type="PANTHER" id="PTHR30313:SF2">
    <property type="entry name" value="DNA PRIMASE"/>
    <property type="match status" value="1"/>
</dbReference>
<evidence type="ECO:0000256" key="1">
    <source>
        <dbReference type="ARBA" id="ARBA00022478"/>
    </source>
</evidence>
<dbReference type="CDD" id="cd03364">
    <property type="entry name" value="TOPRIM_DnaG_primases"/>
    <property type="match status" value="1"/>
</dbReference>
<evidence type="ECO:0000313" key="18">
    <source>
        <dbReference type="Proteomes" id="UP000236990"/>
    </source>
</evidence>
<dbReference type="SMART" id="SM00493">
    <property type="entry name" value="TOPRIM"/>
    <property type="match status" value="1"/>
</dbReference>
<keyword evidence="1 12" id="KW-0240">DNA-directed RNA polymerase</keyword>
<accession>A0A2S3U6K5</accession>
<keyword evidence="5 12" id="KW-0235">DNA replication</keyword>
<dbReference type="PANTHER" id="PTHR30313">
    <property type="entry name" value="DNA PRIMASE"/>
    <property type="match status" value="1"/>
</dbReference>
<keyword evidence="10 12" id="KW-0238">DNA-binding</keyword>
<comment type="subunit">
    <text evidence="12">Monomer. Interacts with DnaB.</text>
</comment>
<evidence type="ECO:0000256" key="3">
    <source>
        <dbReference type="ARBA" id="ARBA00022679"/>
    </source>
</evidence>
<name>A0A2S3U6K5_LACPN</name>
<dbReference type="SUPFAM" id="SSF56731">
    <property type="entry name" value="DNA primase core"/>
    <property type="match status" value="1"/>
</dbReference>
<feature type="zinc finger region" description="CHC2-type" evidence="12 14">
    <location>
        <begin position="40"/>
        <end position="64"/>
    </location>
</feature>
<dbReference type="RefSeq" id="WP_015380430.1">
    <property type="nucleotide sequence ID" value="NZ_CP094385.1"/>
</dbReference>
<dbReference type="SMART" id="SM00400">
    <property type="entry name" value="ZnF_CHCC"/>
    <property type="match status" value="1"/>
</dbReference>
<dbReference type="InterPro" id="IPR050219">
    <property type="entry name" value="DnaG_primase"/>
</dbReference>
<comment type="cofactor">
    <cofactor evidence="12 13 14">
        <name>Zn(2+)</name>
        <dbReference type="ChEBI" id="CHEBI:29105"/>
    </cofactor>
    <text evidence="12 13 14">Binds 1 zinc ion per monomer.</text>
</comment>
<dbReference type="InterPro" id="IPR034151">
    <property type="entry name" value="TOPRIM_DnaG_bac"/>
</dbReference>
<organism evidence="17 18">
    <name type="scientific">Lactiplantibacillus plantarum subsp. plantarum</name>
    <dbReference type="NCBI Taxonomy" id="337330"/>
    <lineage>
        <taxon>Bacteria</taxon>
        <taxon>Bacillati</taxon>
        <taxon>Bacillota</taxon>
        <taxon>Bacilli</taxon>
        <taxon>Lactobacillales</taxon>
        <taxon>Lactobacillaceae</taxon>
        <taxon>Lactiplantibacillus</taxon>
    </lineage>
</organism>
<evidence type="ECO:0000256" key="9">
    <source>
        <dbReference type="ARBA" id="ARBA00022842"/>
    </source>
</evidence>
<evidence type="ECO:0000256" key="14">
    <source>
        <dbReference type="PIRSR" id="PIRSR002811-1"/>
    </source>
</evidence>
<dbReference type="EMBL" id="NKCZ01000093">
    <property type="protein sequence ID" value="POD85821.1"/>
    <property type="molecule type" value="Genomic_DNA"/>
</dbReference>
<feature type="region of interest" description="Disordered" evidence="15">
    <location>
        <begin position="440"/>
        <end position="478"/>
    </location>
</feature>
<evidence type="ECO:0000256" key="13">
    <source>
        <dbReference type="PIRNR" id="PIRNR002811"/>
    </source>
</evidence>
<dbReference type="NCBIfam" id="TIGR01391">
    <property type="entry name" value="dnaG"/>
    <property type="match status" value="1"/>
</dbReference>
<evidence type="ECO:0000256" key="5">
    <source>
        <dbReference type="ARBA" id="ARBA00022705"/>
    </source>
</evidence>
<dbReference type="InterPro" id="IPR036977">
    <property type="entry name" value="DNA_primase_Znf_CHC2"/>
</dbReference>
<dbReference type="InterPro" id="IPR013264">
    <property type="entry name" value="DNAG_N"/>
</dbReference>
<feature type="domain" description="Toprim" evidence="16">
    <location>
        <begin position="263"/>
        <end position="340"/>
    </location>
</feature>